<dbReference type="InterPro" id="IPR001509">
    <property type="entry name" value="Epimerase_deHydtase"/>
</dbReference>
<dbReference type="SUPFAM" id="SSF51735">
    <property type="entry name" value="NAD(P)-binding Rossmann-fold domains"/>
    <property type="match status" value="1"/>
</dbReference>
<proteinExistence type="predicted"/>
<dbReference type="PANTHER" id="PTHR43245:SF13">
    <property type="entry name" value="UDP-D-APIOSE_UDP-D-XYLOSE SYNTHASE 2"/>
    <property type="match status" value="1"/>
</dbReference>
<dbReference type="PANTHER" id="PTHR43245">
    <property type="entry name" value="BIFUNCTIONAL POLYMYXIN RESISTANCE PROTEIN ARNA"/>
    <property type="match status" value="1"/>
</dbReference>
<reference evidence="2 3" key="1">
    <citation type="submission" date="2021-03" db="EMBL/GenBank/DDBJ databases">
        <title>Novel species identification of genus Shewanella.</title>
        <authorList>
            <person name="Liu G."/>
            <person name="Zhang Q."/>
        </authorList>
    </citation>
    <scope>NUCLEOTIDE SEQUENCE [LARGE SCALE GENOMIC DNA]</scope>
    <source>
        <strain evidence="2 3">FJAT-51800</strain>
    </source>
</reference>
<dbReference type="Pfam" id="PF01370">
    <property type="entry name" value="Epimerase"/>
    <property type="match status" value="1"/>
</dbReference>
<evidence type="ECO:0000313" key="3">
    <source>
        <dbReference type="Proteomes" id="UP000662770"/>
    </source>
</evidence>
<dbReference type="RefSeq" id="WP_207353930.1">
    <property type="nucleotide sequence ID" value="NZ_CP071503.1"/>
</dbReference>
<name>A0ABX7QN65_9GAMM</name>
<evidence type="ECO:0000313" key="2">
    <source>
        <dbReference type="EMBL" id="QSX32689.1"/>
    </source>
</evidence>
<evidence type="ECO:0000259" key="1">
    <source>
        <dbReference type="Pfam" id="PF01370"/>
    </source>
</evidence>
<sequence>MSMNPTSQTIIVTGATGFIGGHLVNLLLEKGFIVIALSRKTFKNNAPYKKNKIVWCTWENIRETIQKLDVIPHAVVHLATAYGRNNESFSSVEDANVVKPLKLLELCAKLGIKKFINTDSYFSKAEFDYQYMLPYIYTKKSFNNWGQLISENHPVKFLNMRLEHVYGPGDSGQKFIPFILDALVRNERKVECTDCKQKRDLVYIDDVISAYLTVIITPYENLESYAEFQVGTGKSIPLYTFIEHLKKHLNNKETEILYGSMPTRKNEILNSYAKNESLIALGWEAKHTYQRGIEKLVN</sequence>
<dbReference type="Gene3D" id="3.40.50.720">
    <property type="entry name" value="NAD(P)-binding Rossmann-like Domain"/>
    <property type="match status" value="1"/>
</dbReference>
<feature type="domain" description="NAD-dependent epimerase/dehydratase" evidence="1">
    <location>
        <begin position="10"/>
        <end position="219"/>
    </location>
</feature>
<dbReference type="InterPro" id="IPR036291">
    <property type="entry name" value="NAD(P)-bd_dom_sf"/>
</dbReference>
<keyword evidence="3" id="KW-1185">Reference proteome</keyword>
<organism evidence="2 3">
    <name type="scientific">Shewanella avicenniae</name>
    <dbReference type="NCBI Taxonomy" id="2814294"/>
    <lineage>
        <taxon>Bacteria</taxon>
        <taxon>Pseudomonadati</taxon>
        <taxon>Pseudomonadota</taxon>
        <taxon>Gammaproteobacteria</taxon>
        <taxon>Alteromonadales</taxon>
        <taxon>Shewanellaceae</taxon>
        <taxon>Shewanella</taxon>
    </lineage>
</organism>
<accession>A0ABX7QN65</accession>
<dbReference type="EMBL" id="CP071503">
    <property type="protein sequence ID" value="QSX32689.1"/>
    <property type="molecule type" value="Genomic_DNA"/>
</dbReference>
<gene>
    <name evidence="2" type="ORF">JYB87_13140</name>
</gene>
<dbReference type="Proteomes" id="UP000662770">
    <property type="component" value="Chromosome"/>
</dbReference>
<protein>
    <submittedName>
        <fullName evidence="2">NAD-dependent epimerase/dehydratase family protein</fullName>
    </submittedName>
</protein>
<dbReference type="InterPro" id="IPR050177">
    <property type="entry name" value="Lipid_A_modif_metabolic_enz"/>
</dbReference>